<reference evidence="2 3" key="1">
    <citation type="submission" date="2019-02" db="EMBL/GenBank/DDBJ databases">
        <title>Bacterial novel species isolated from soil.</title>
        <authorList>
            <person name="Jung H.-Y."/>
        </authorList>
    </citation>
    <scope>NUCLEOTIDE SEQUENCE [LARGE SCALE GENOMIC DNA]</scope>
    <source>
        <strain evidence="2 3">1-3-3-3</strain>
    </source>
</reference>
<evidence type="ECO:0000313" key="2">
    <source>
        <dbReference type="EMBL" id="RYU83723.1"/>
    </source>
</evidence>
<dbReference type="InterPro" id="IPR022742">
    <property type="entry name" value="Hydrolase_4"/>
</dbReference>
<evidence type="ECO:0000259" key="1">
    <source>
        <dbReference type="Pfam" id="PF12146"/>
    </source>
</evidence>
<dbReference type="OrthoDB" id="9809549at2"/>
<organism evidence="2 3">
    <name type="scientific">Hymenobacter persicinus</name>
    <dbReference type="NCBI Taxonomy" id="2025506"/>
    <lineage>
        <taxon>Bacteria</taxon>
        <taxon>Pseudomonadati</taxon>
        <taxon>Bacteroidota</taxon>
        <taxon>Cytophagia</taxon>
        <taxon>Cytophagales</taxon>
        <taxon>Hymenobacteraceae</taxon>
        <taxon>Hymenobacter</taxon>
    </lineage>
</organism>
<dbReference type="Gene3D" id="3.40.50.1820">
    <property type="entry name" value="alpha/beta hydrolase"/>
    <property type="match status" value="1"/>
</dbReference>
<feature type="domain" description="Serine aminopeptidase S33" evidence="1">
    <location>
        <begin position="222"/>
        <end position="452"/>
    </location>
</feature>
<dbReference type="Proteomes" id="UP000294155">
    <property type="component" value="Unassembled WGS sequence"/>
</dbReference>
<comment type="caution">
    <text evidence="2">The sequence shown here is derived from an EMBL/GenBank/DDBJ whole genome shotgun (WGS) entry which is preliminary data.</text>
</comment>
<dbReference type="EMBL" id="SEWE01000003">
    <property type="protein sequence ID" value="RYU83723.1"/>
    <property type="molecule type" value="Genomic_DNA"/>
</dbReference>
<dbReference type="SUPFAM" id="SSF53474">
    <property type="entry name" value="alpha/beta-Hydrolases"/>
    <property type="match status" value="1"/>
</dbReference>
<dbReference type="AlphaFoldDB" id="A0A4Q5LFJ1"/>
<dbReference type="Pfam" id="PF12146">
    <property type="entry name" value="Hydrolase_4"/>
    <property type="match status" value="1"/>
</dbReference>
<proteinExistence type="predicted"/>
<name>A0A4Q5LFJ1_9BACT</name>
<dbReference type="PANTHER" id="PTHR43265:SF1">
    <property type="entry name" value="ESTERASE ESTD"/>
    <property type="match status" value="1"/>
</dbReference>
<sequence length="490" mass="51908">MPPTIPGCHWAATDGWFAPLTAPLLHMKTIRYVSAARYWVLLLCLGLASFSAPAAPKLDGLWKGPLKMPGGELEIIFRLVGLADGTYFATLDVPLQKVSRMAVKAELHGDTVLLAAAEAGSRFTGQITADGKQIVGAWHQPGLDAPLTLTFSPPPTAPAGAKVRLTPPYREEEVTYTNITANLRLNGMLTVPAGPGPFAAVVLVSDAGAHDRDATTGEYRLLGTLADYLTRRGIAVLRFDDRGVAGSTGDFTATTTEALVTDVQAGMNYLRTRPEIDFSHIGIVGHGEGGNVALLAAAQALPPAFVVAMGAAGLPGPVLATQQHAALLRAKGVAAPQVEAALKQQQALFEVIRQTPDESQAQAMVANMLRQNSPALTPAAAQDSAAKLTSFRYRYFLGYNPLEHLSEVKCPVLLLNGAADLDVAADANMTVLAKALRNSRDLTSKKLPGVNHLFQAPPGEWALVGGEPRPTFSPAAQETIRAWIMARSLK</sequence>
<accession>A0A4Q5LFJ1</accession>
<keyword evidence="3" id="KW-1185">Reference proteome</keyword>
<evidence type="ECO:0000313" key="3">
    <source>
        <dbReference type="Proteomes" id="UP000294155"/>
    </source>
</evidence>
<dbReference type="GO" id="GO:0052689">
    <property type="term" value="F:carboxylic ester hydrolase activity"/>
    <property type="evidence" value="ECO:0007669"/>
    <property type="project" value="TreeGrafter"/>
</dbReference>
<keyword evidence="2" id="KW-0378">Hydrolase</keyword>
<dbReference type="InterPro" id="IPR053145">
    <property type="entry name" value="AB_hydrolase_Est10"/>
</dbReference>
<gene>
    <name evidence="2" type="ORF">EWM57_01905</name>
</gene>
<dbReference type="InterPro" id="IPR029058">
    <property type="entry name" value="AB_hydrolase_fold"/>
</dbReference>
<protein>
    <submittedName>
        <fullName evidence="2">Alpha/beta fold hydrolase</fullName>
    </submittedName>
</protein>
<dbReference type="PANTHER" id="PTHR43265">
    <property type="entry name" value="ESTERASE ESTD"/>
    <property type="match status" value="1"/>
</dbReference>